<keyword evidence="9 14" id="KW-0560">Oxidoreductase</keyword>
<feature type="binding site" description="axial binding residue" evidence="13">
    <location>
        <position position="432"/>
    </location>
    <ligand>
        <name>heme</name>
        <dbReference type="ChEBI" id="CHEBI:30413"/>
    </ligand>
    <ligandPart>
        <name>Fe</name>
        <dbReference type="ChEBI" id="CHEBI:18248"/>
    </ligandPart>
</feature>
<evidence type="ECO:0000256" key="12">
    <source>
        <dbReference type="ARBA" id="ARBA00023136"/>
    </source>
</evidence>
<evidence type="ECO:0000313" key="17">
    <source>
        <dbReference type="Proteomes" id="UP001153620"/>
    </source>
</evidence>
<dbReference type="FunFam" id="1.10.630.10:FF:000042">
    <property type="entry name" value="Cytochrome P450"/>
    <property type="match status" value="1"/>
</dbReference>
<evidence type="ECO:0000256" key="7">
    <source>
        <dbReference type="ARBA" id="ARBA00022824"/>
    </source>
</evidence>
<dbReference type="GO" id="GO:0020037">
    <property type="term" value="F:heme binding"/>
    <property type="evidence" value="ECO:0007669"/>
    <property type="project" value="InterPro"/>
</dbReference>
<dbReference type="PANTHER" id="PTHR24292:SF103">
    <property type="entry name" value="CYTOCHROME P450 6BS1"/>
    <property type="match status" value="1"/>
</dbReference>
<dbReference type="Pfam" id="PF00067">
    <property type="entry name" value="p450"/>
    <property type="match status" value="1"/>
</dbReference>
<keyword evidence="5 13" id="KW-0349">Heme</keyword>
<reference evidence="16" key="1">
    <citation type="submission" date="2022-01" db="EMBL/GenBank/DDBJ databases">
        <authorList>
            <person name="King R."/>
        </authorList>
    </citation>
    <scope>NUCLEOTIDE SEQUENCE</scope>
</reference>
<organism evidence="16 17">
    <name type="scientific">Chironomus riparius</name>
    <dbReference type="NCBI Taxonomy" id="315576"/>
    <lineage>
        <taxon>Eukaryota</taxon>
        <taxon>Metazoa</taxon>
        <taxon>Ecdysozoa</taxon>
        <taxon>Arthropoda</taxon>
        <taxon>Hexapoda</taxon>
        <taxon>Insecta</taxon>
        <taxon>Pterygota</taxon>
        <taxon>Neoptera</taxon>
        <taxon>Endopterygota</taxon>
        <taxon>Diptera</taxon>
        <taxon>Nematocera</taxon>
        <taxon>Chironomoidea</taxon>
        <taxon>Chironomidae</taxon>
        <taxon>Chironominae</taxon>
        <taxon>Chironomus</taxon>
    </lineage>
</organism>
<keyword evidence="10 13" id="KW-0408">Iron</keyword>
<keyword evidence="11 14" id="KW-0503">Monooxygenase</keyword>
<keyword evidence="12 15" id="KW-0472">Membrane</keyword>
<evidence type="ECO:0000256" key="15">
    <source>
        <dbReference type="SAM" id="Phobius"/>
    </source>
</evidence>
<keyword evidence="17" id="KW-1185">Reference proteome</keyword>
<dbReference type="EMBL" id="OU895880">
    <property type="protein sequence ID" value="CAG9810918.1"/>
    <property type="molecule type" value="Genomic_DNA"/>
</dbReference>
<evidence type="ECO:0000256" key="5">
    <source>
        <dbReference type="ARBA" id="ARBA00022617"/>
    </source>
</evidence>
<keyword evidence="15" id="KW-0812">Transmembrane</keyword>
<evidence type="ECO:0000256" key="9">
    <source>
        <dbReference type="ARBA" id="ARBA00023002"/>
    </source>
</evidence>
<evidence type="ECO:0000313" key="16">
    <source>
        <dbReference type="EMBL" id="CAG9810918.1"/>
    </source>
</evidence>
<dbReference type="InterPro" id="IPR036396">
    <property type="entry name" value="Cyt_P450_sf"/>
</dbReference>
<evidence type="ECO:0000256" key="4">
    <source>
        <dbReference type="ARBA" id="ARBA00010617"/>
    </source>
</evidence>
<comment type="similarity">
    <text evidence="4 14">Belongs to the cytochrome P450 family.</text>
</comment>
<comment type="cofactor">
    <cofactor evidence="1 13">
        <name>heme</name>
        <dbReference type="ChEBI" id="CHEBI:30413"/>
    </cofactor>
</comment>
<sequence length="491" mass="57003">MEVLSTIGLLIVLAVTIYGFLLHQFSYWKRRNVPYIEPHLIYGNAKGVESKFHHTKFWIDLYQKLKSKGPVAGIYVFFYPIAIVTDLDLVKQILVKDFNVFVNRGHYLNLKDDPISAHLFNIEDESWKFMRNKLSPAFSSGKLKAMFPTIIKLADKFTEIAETNTSLDVRDLGARFASDVLGSVGFGIECNAMSTNDSEYHKIATNFMNNLRFMSKTFLESNRKFFNFIRFTNIDDFTRTFYTTIVDKILQYREENSVNRTDFLNFMIHEKDSSRQLTRIEMASQTGVFLVAGHEVVVSLLSHCLYELALRKDLQENARNSIKQVLDEFNGEFSYESVYKMDYIEQCIYETARKYFIAVSVRRVVTRDYKVPNTDIVLEKGTVVQIPVYAIHQDPEIYPEPEKWDPERFSPENVEKRHKFAFLAFGEGPRMCIGKRLGVFILKTVLAKFLMSYEFNLDTNKTTVPIKHCIKKLFLTPSDGIHINVTKSKFN</sequence>
<dbReference type="Gene3D" id="1.10.630.10">
    <property type="entry name" value="Cytochrome P450"/>
    <property type="match status" value="1"/>
</dbReference>
<evidence type="ECO:0000256" key="13">
    <source>
        <dbReference type="PIRSR" id="PIRSR602401-1"/>
    </source>
</evidence>
<evidence type="ECO:0000256" key="6">
    <source>
        <dbReference type="ARBA" id="ARBA00022723"/>
    </source>
</evidence>
<accession>A0A9N9S5P7</accession>
<dbReference type="PRINTS" id="PR00463">
    <property type="entry name" value="EP450I"/>
</dbReference>
<dbReference type="GO" id="GO:0005789">
    <property type="term" value="C:endoplasmic reticulum membrane"/>
    <property type="evidence" value="ECO:0007669"/>
    <property type="project" value="UniProtKB-SubCell"/>
</dbReference>
<keyword evidence="8" id="KW-0492">Microsome</keyword>
<feature type="transmembrane region" description="Helical" evidence="15">
    <location>
        <begin position="6"/>
        <end position="22"/>
    </location>
</feature>
<dbReference type="InterPro" id="IPR017972">
    <property type="entry name" value="Cyt_P450_CS"/>
</dbReference>
<dbReference type="GO" id="GO:0004497">
    <property type="term" value="F:monooxygenase activity"/>
    <property type="evidence" value="ECO:0007669"/>
    <property type="project" value="UniProtKB-KW"/>
</dbReference>
<dbReference type="AlphaFoldDB" id="A0A9N9S5P7"/>
<comment type="subcellular location">
    <subcellularLocation>
        <location evidence="3">Endoplasmic reticulum membrane</location>
        <topology evidence="3">Peripheral membrane protein</topology>
    </subcellularLocation>
    <subcellularLocation>
        <location evidence="2">Microsome membrane</location>
        <topology evidence="2">Peripheral membrane protein</topology>
    </subcellularLocation>
</comment>
<name>A0A9N9S5P7_9DIPT</name>
<dbReference type="GO" id="GO:0016705">
    <property type="term" value="F:oxidoreductase activity, acting on paired donors, with incorporation or reduction of molecular oxygen"/>
    <property type="evidence" value="ECO:0007669"/>
    <property type="project" value="InterPro"/>
</dbReference>
<proteinExistence type="inferred from homology"/>
<evidence type="ECO:0000256" key="8">
    <source>
        <dbReference type="ARBA" id="ARBA00022848"/>
    </source>
</evidence>
<dbReference type="GO" id="GO:0005506">
    <property type="term" value="F:iron ion binding"/>
    <property type="evidence" value="ECO:0007669"/>
    <property type="project" value="InterPro"/>
</dbReference>
<evidence type="ECO:0000256" key="1">
    <source>
        <dbReference type="ARBA" id="ARBA00001971"/>
    </source>
</evidence>
<dbReference type="InterPro" id="IPR001128">
    <property type="entry name" value="Cyt_P450"/>
</dbReference>
<protein>
    <recommendedName>
        <fullName evidence="18">Cytochrome P450</fullName>
    </recommendedName>
</protein>
<dbReference type="OrthoDB" id="2789670at2759"/>
<evidence type="ECO:0000256" key="14">
    <source>
        <dbReference type="RuleBase" id="RU000461"/>
    </source>
</evidence>
<gene>
    <name evidence="16" type="ORF">CHIRRI_LOCUS13730</name>
</gene>
<evidence type="ECO:0000256" key="11">
    <source>
        <dbReference type="ARBA" id="ARBA00023033"/>
    </source>
</evidence>
<evidence type="ECO:0008006" key="18">
    <source>
        <dbReference type="Google" id="ProtNLM"/>
    </source>
</evidence>
<evidence type="ECO:0000256" key="3">
    <source>
        <dbReference type="ARBA" id="ARBA00004406"/>
    </source>
</evidence>
<dbReference type="SUPFAM" id="SSF48264">
    <property type="entry name" value="Cytochrome P450"/>
    <property type="match status" value="1"/>
</dbReference>
<dbReference type="PROSITE" id="PS00086">
    <property type="entry name" value="CYTOCHROME_P450"/>
    <property type="match status" value="1"/>
</dbReference>
<evidence type="ECO:0000256" key="10">
    <source>
        <dbReference type="ARBA" id="ARBA00023004"/>
    </source>
</evidence>
<dbReference type="InterPro" id="IPR002401">
    <property type="entry name" value="Cyt_P450_E_grp-I"/>
</dbReference>
<dbReference type="PANTHER" id="PTHR24292">
    <property type="entry name" value="CYTOCHROME P450"/>
    <property type="match status" value="1"/>
</dbReference>
<dbReference type="CDD" id="cd11056">
    <property type="entry name" value="CYP6-like"/>
    <property type="match status" value="1"/>
</dbReference>
<evidence type="ECO:0000256" key="2">
    <source>
        <dbReference type="ARBA" id="ARBA00004174"/>
    </source>
</evidence>
<dbReference type="Proteomes" id="UP001153620">
    <property type="component" value="Chromosome 4"/>
</dbReference>
<keyword evidence="15" id="KW-1133">Transmembrane helix</keyword>
<reference evidence="16" key="2">
    <citation type="submission" date="2022-10" db="EMBL/GenBank/DDBJ databases">
        <authorList>
            <consortium name="ENA_rothamsted_submissions"/>
            <consortium name="culmorum"/>
            <person name="King R."/>
        </authorList>
    </citation>
    <scope>NUCLEOTIDE SEQUENCE</scope>
</reference>
<dbReference type="InterPro" id="IPR050476">
    <property type="entry name" value="Insect_CytP450_Detox"/>
</dbReference>
<keyword evidence="7" id="KW-0256">Endoplasmic reticulum</keyword>
<keyword evidence="6 13" id="KW-0479">Metal-binding</keyword>